<keyword evidence="3" id="KW-1185">Reference proteome</keyword>
<protein>
    <submittedName>
        <fullName evidence="2">Uncharacterized protein</fullName>
    </submittedName>
</protein>
<dbReference type="AlphaFoldDB" id="A0A7I8KG00"/>
<evidence type="ECO:0000256" key="1">
    <source>
        <dbReference type="SAM" id="Coils"/>
    </source>
</evidence>
<dbReference type="EMBL" id="LR746268">
    <property type="protein sequence ID" value="CAA7396008.1"/>
    <property type="molecule type" value="Genomic_DNA"/>
</dbReference>
<name>A0A7I8KG00_SPIIN</name>
<gene>
    <name evidence="2" type="ORF">SI8410_05006671</name>
</gene>
<evidence type="ECO:0000313" key="3">
    <source>
        <dbReference type="Proteomes" id="UP000663760"/>
    </source>
</evidence>
<sequence length="97" mass="11290">MGSRFAKNRLEALKIDAEHIKEEQQHNREELQKSKFESANLLQTFLQRMDETFDEVKNSVSEKLLALETKAPTVKRINPRPEVQTFVPTPNHISDEN</sequence>
<feature type="coiled-coil region" evidence="1">
    <location>
        <begin position="3"/>
        <end position="34"/>
    </location>
</feature>
<reference evidence="2" key="1">
    <citation type="submission" date="2020-02" db="EMBL/GenBank/DDBJ databases">
        <authorList>
            <person name="Scholz U."/>
            <person name="Mascher M."/>
            <person name="Fiebig A."/>
        </authorList>
    </citation>
    <scope>NUCLEOTIDE SEQUENCE</scope>
</reference>
<proteinExistence type="predicted"/>
<accession>A0A7I8KG00</accession>
<evidence type="ECO:0000313" key="2">
    <source>
        <dbReference type="EMBL" id="CAA7396008.1"/>
    </source>
</evidence>
<keyword evidence="1" id="KW-0175">Coiled coil</keyword>
<dbReference type="Proteomes" id="UP000663760">
    <property type="component" value="Chromosome 5"/>
</dbReference>
<organism evidence="2 3">
    <name type="scientific">Spirodela intermedia</name>
    <name type="common">Intermediate duckweed</name>
    <dbReference type="NCBI Taxonomy" id="51605"/>
    <lineage>
        <taxon>Eukaryota</taxon>
        <taxon>Viridiplantae</taxon>
        <taxon>Streptophyta</taxon>
        <taxon>Embryophyta</taxon>
        <taxon>Tracheophyta</taxon>
        <taxon>Spermatophyta</taxon>
        <taxon>Magnoliopsida</taxon>
        <taxon>Liliopsida</taxon>
        <taxon>Araceae</taxon>
        <taxon>Lemnoideae</taxon>
        <taxon>Spirodela</taxon>
    </lineage>
</organism>